<gene>
    <name evidence="2" type="ORF">ODALV1_LOCUS23757</name>
</gene>
<dbReference type="EMBL" id="CAXLJM020000082">
    <property type="protein sequence ID" value="CAL8130505.1"/>
    <property type="molecule type" value="Genomic_DNA"/>
</dbReference>
<sequence>MKLLAALITLLVVVASAKTLKCYVCQYVDGNLPAGFEAESEDSCKTGKTPKDSFSKDCSTLEYESFGDESYAIPKSSGTAKKPRK</sequence>
<keyword evidence="3" id="KW-1185">Reference proteome</keyword>
<evidence type="ECO:0000313" key="3">
    <source>
        <dbReference type="Proteomes" id="UP001642540"/>
    </source>
</evidence>
<feature type="chain" id="PRO_5045552917" evidence="1">
    <location>
        <begin position="18"/>
        <end position="85"/>
    </location>
</feature>
<proteinExistence type="predicted"/>
<reference evidence="2 3" key="1">
    <citation type="submission" date="2024-08" db="EMBL/GenBank/DDBJ databases">
        <authorList>
            <person name="Cucini C."/>
            <person name="Frati F."/>
        </authorList>
    </citation>
    <scope>NUCLEOTIDE SEQUENCE [LARGE SCALE GENOMIC DNA]</scope>
</reference>
<evidence type="ECO:0000313" key="2">
    <source>
        <dbReference type="EMBL" id="CAL8130505.1"/>
    </source>
</evidence>
<keyword evidence="1" id="KW-0732">Signal</keyword>
<feature type="signal peptide" evidence="1">
    <location>
        <begin position="1"/>
        <end position="17"/>
    </location>
</feature>
<protein>
    <submittedName>
        <fullName evidence="2">Uncharacterized protein</fullName>
    </submittedName>
</protein>
<organism evidence="2 3">
    <name type="scientific">Orchesella dallaii</name>
    <dbReference type="NCBI Taxonomy" id="48710"/>
    <lineage>
        <taxon>Eukaryota</taxon>
        <taxon>Metazoa</taxon>
        <taxon>Ecdysozoa</taxon>
        <taxon>Arthropoda</taxon>
        <taxon>Hexapoda</taxon>
        <taxon>Collembola</taxon>
        <taxon>Entomobryomorpha</taxon>
        <taxon>Entomobryoidea</taxon>
        <taxon>Orchesellidae</taxon>
        <taxon>Orchesellinae</taxon>
        <taxon>Orchesella</taxon>
    </lineage>
</organism>
<accession>A0ABP1RLY8</accession>
<comment type="caution">
    <text evidence="2">The sequence shown here is derived from an EMBL/GenBank/DDBJ whole genome shotgun (WGS) entry which is preliminary data.</text>
</comment>
<dbReference type="Proteomes" id="UP001642540">
    <property type="component" value="Unassembled WGS sequence"/>
</dbReference>
<evidence type="ECO:0000256" key="1">
    <source>
        <dbReference type="SAM" id="SignalP"/>
    </source>
</evidence>
<name>A0ABP1RLY8_9HEXA</name>